<protein>
    <submittedName>
        <fullName evidence="1">9429_t:CDS:1</fullName>
    </submittedName>
</protein>
<dbReference type="EMBL" id="CAJVQC010004460">
    <property type="protein sequence ID" value="CAG8540875.1"/>
    <property type="molecule type" value="Genomic_DNA"/>
</dbReference>
<dbReference type="Proteomes" id="UP000789920">
    <property type="component" value="Unassembled WGS sequence"/>
</dbReference>
<comment type="caution">
    <text evidence="1">The sequence shown here is derived from an EMBL/GenBank/DDBJ whole genome shotgun (WGS) entry which is preliminary data.</text>
</comment>
<organism evidence="1 2">
    <name type="scientific">Racocetra persica</name>
    <dbReference type="NCBI Taxonomy" id="160502"/>
    <lineage>
        <taxon>Eukaryota</taxon>
        <taxon>Fungi</taxon>
        <taxon>Fungi incertae sedis</taxon>
        <taxon>Mucoromycota</taxon>
        <taxon>Glomeromycotina</taxon>
        <taxon>Glomeromycetes</taxon>
        <taxon>Diversisporales</taxon>
        <taxon>Gigasporaceae</taxon>
        <taxon>Racocetra</taxon>
    </lineage>
</organism>
<reference evidence="1" key="1">
    <citation type="submission" date="2021-06" db="EMBL/GenBank/DDBJ databases">
        <authorList>
            <person name="Kallberg Y."/>
            <person name="Tangrot J."/>
            <person name="Rosling A."/>
        </authorList>
    </citation>
    <scope>NUCLEOTIDE SEQUENCE</scope>
    <source>
        <strain evidence="1">MA461A</strain>
    </source>
</reference>
<name>A0ACA9LR24_9GLOM</name>
<sequence length="61" mass="7268">MLSRLVREHNQKQVIRRNNEQLRKEATQAREIEAEARRLSAQSKFTKQWLNMLDGFNSALK</sequence>
<feature type="non-terminal residue" evidence="1">
    <location>
        <position position="61"/>
    </location>
</feature>
<evidence type="ECO:0000313" key="1">
    <source>
        <dbReference type="EMBL" id="CAG8540875.1"/>
    </source>
</evidence>
<keyword evidence="2" id="KW-1185">Reference proteome</keyword>
<gene>
    <name evidence="1" type="ORF">RPERSI_LOCUS3547</name>
</gene>
<evidence type="ECO:0000313" key="2">
    <source>
        <dbReference type="Proteomes" id="UP000789920"/>
    </source>
</evidence>
<proteinExistence type="predicted"/>
<accession>A0ACA9LR24</accession>